<dbReference type="PANTHER" id="PTHR43795">
    <property type="entry name" value="BIFUNCTIONAL ASPARTATE AMINOTRANSFERASE AND GLUTAMATE/ASPARTATE-PREPHENATE AMINOTRANSFERASE-RELATED"/>
    <property type="match status" value="1"/>
</dbReference>
<dbReference type="InterPro" id="IPR015424">
    <property type="entry name" value="PyrdxlP-dep_Trfase"/>
</dbReference>
<sequence>MEPLYHLTYGEGAVASPRLRTALAKFFNIQFNLRQPVNEIEIMVGPGVTSLTDSLAWCTSSENVGIIIPRPLYNGFPADMRLRSEAMLLPASFIWDSQRYSLDNALDAAANVYALERAWKNCTSSGVTSKEALTAIARFCGEHNIHLTSDEIYATSVFPNEQYPNATLFTSVLSLELKGVIDPNLVHVMYGMSKMQKLIIQWRRSLRVF</sequence>
<keyword evidence="1" id="KW-0663">Pyridoxal phosphate</keyword>
<gene>
    <name evidence="3" type="ORF">ALT_3261</name>
</gene>
<dbReference type="InterPro" id="IPR004839">
    <property type="entry name" value="Aminotransferase_I/II_large"/>
</dbReference>
<protein>
    <recommendedName>
        <fullName evidence="2">Aminotransferase class I/classII large domain-containing protein</fullName>
    </recommendedName>
</protein>
<evidence type="ECO:0000256" key="1">
    <source>
        <dbReference type="ARBA" id="ARBA00022898"/>
    </source>
</evidence>
<evidence type="ECO:0000313" key="4">
    <source>
        <dbReference type="Proteomes" id="UP000051487"/>
    </source>
</evidence>
<dbReference type="SUPFAM" id="SSF53383">
    <property type="entry name" value="PLP-dependent transferases"/>
    <property type="match status" value="1"/>
</dbReference>
<organism evidence="3 4">
    <name type="scientific">Aspergillus lentulus</name>
    <dbReference type="NCBI Taxonomy" id="293939"/>
    <lineage>
        <taxon>Eukaryota</taxon>
        <taxon>Fungi</taxon>
        <taxon>Dikarya</taxon>
        <taxon>Ascomycota</taxon>
        <taxon>Pezizomycotina</taxon>
        <taxon>Eurotiomycetes</taxon>
        <taxon>Eurotiomycetidae</taxon>
        <taxon>Eurotiales</taxon>
        <taxon>Aspergillaceae</taxon>
        <taxon>Aspergillus</taxon>
        <taxon>Aspergillus subgen. Fumigati</taxon>
    </lineage>
</organism>
<dbReference type="Proteomes" id="UP000051487">
    <property type="component" value="Unassembled WGS sequence"/>
</dbReference>
<reference evidence="3 4" key="1">
    <citation type="submission" date="2015-11" db="EMBL/GenBank/DDBJ databases">
        <title>Aspergillus lentulus strain IFM 54703T.</title>
        <authorList>
            <person name="Kusuya Y."/>
            <person name="Sakai K."/>
            <person name="Kamei K."/>
            <person name="Takahashi H."/>
            <person name="Yaguchi T."/>
        </authorList>
    </citation>
    <scope>NUCLEOTIDE SEQUENCE [LARGE SCALE GENOMIC DNA]</scope>
    <source>
        <strain evidence="3 4">IFM 54703</strain>
    </source>
</reference>
<dbReference type="PANTHER" id="PTHR43795:SF39">
    <property type="entry name" value="AMINOTRANSFERASE CLASS I_CLASSII DOMAIN-CONTAINING PROTEIN"/>
    <property type="match status" value="1"/>
</dbReference>
<name>A0AAN4PG47_ASPLE</name>
<feature type="domain" description="Aminotransferase class I/classII large" evidence="2">
    <location>
        <begin position="16"/>
        <end position="194"/>
    </location>
</feature>
<dbReference type="GO" id="GO:0006520">
    <property type="term" value="P:amino acid metabolic process"/>
    <property type="evidence" value="ECO:0007669"/>
    <property type="project" value="TreeGrafter"/>
</dbReference>
<evidence type="ECO:0000313" key="3">
    <source>
        <dbReference type="EMBL" id="GAQ05940.1"/>
    </source>
</evidence>
<dbReference type="AlphaFoldDB" id="A0AAN4PG47"/>
<dbReference type="EMBL" id="BCLY01000005">
    <property type="protein sequence ID" value="GAQ05940.1"/>
    <property type="molecule type" value="Genomic_DNA"/>
</dbReference>
<dbReference type="InterPro" id="IPR050478">
    <property type="entry name" value="Ethylene_sulfur-biosynth"/>
</dbReference>
<comment type="caution">
    <text evidence="3">The sequence shown here is derived from an EMBL/GenBank/DDBJ whole genome shotgun (WGS) entry which is preliminary data.</text>
</comment>
<evidence type="ECO:0000259" key="2">
    <source>
        <dbReference type="Pfam" id="PF00155"/>
    </source>
</evidence>
<dbReference type="GO" id="GO:0030170">
    <property type="term" value="F:pyridoxal phosphate binding"/>
    <property type="evidence" value="ECO:0007669"/>
    <property type="project" value="InterPro"/>
</dbReference>
<proteinExistence type="predicted"/>
<dbReference type="Gene3D" id="3.40.640.10">
    <property type="entry name" value="Type I PLP-dependent aspartate aminotransferase-like (Major domain)"/>
    <property type="match status" value="1"/>
</dbReference>
<dbReference type="GO" id="GO:0008483">
    <property type="term" value="F:transaminase activity"/>
    <property type="evidence" value="ECO:0007669"/>
    <property type="project" value="TreeGrafter"/>
</dbReference>
<dbReference type="Pfam" id="PF00155">
    <property type="entry name" value="Aminotran_1_2"/>
    <property type="match status" value="1"/>
</dbReference>
<dbReference type="InterPro" id="IPR015421">
    <property type="entry name" value="PyrdxlP-dep_Trfase_major"/>
</dbReference>
<accession>A0AAN4PG47</accession>